<dbReference type="InterPro" id="IPR050367">
    <property type="entry name" value="APC_superfamily"/>
</dbReference>
<organism evidence="7 8">
    <name type="scientific">Pseudomonas protegens (strain DSM 19095 / LMG 27888 / CFBP 6595 / CHA0)</name>
    <dbReference type="NCBI Taxonomy" id="1124983"/>
    <lineage>
        <taxon>Bacteria</taxon>
        <taxon>Pseudomonadati</taxon>
        <taxon>Pseudomonadota</taxon>
        <taxon>Gammaproteobacteria</taxon>
        <taxon>Pseudomonadales</taxon>
        <taxon>Pseudomonadaceae</taxon>
        <taxon>Pseudomonas</taxon>
    </lineage>
</organism>
<accession>A0A2C9EW02</accession>
<keyword evidence="4 5" id="KW-0472">Membrane</keyword>
<evidence type="ECO:0000256" key="4">
    <source>
        <dbReference type="ARBA" id="ARBA00023136"/>
    </source>
</evidence>
<feature type="transmembrane region" description="Helical" evidence="5">
    <location>
        <begin position="304"/>
        <end position="330"/>
    </location>
</feature>
<name>A0A2C9EW02_PSEPH</name>
<dbReference type="GeneID" id="57479128"/>
<feature type="transmembrane region" description="Helical" evidence="5">
    <location>
        <begin position="255"/>
        <end position="278"/>
    </location>
</feature>
<dbReference type="RefSeq" id="WP_015637538.1">
    <property type="nucleotide sequence ID" value="NC_021237.1"/>
</dbReference>
<reference evidence="8" key="1">
    <citation type="journal article" date="2014" name="Genome Announc.">
        <title>Full-genome sequence of the plant growth-promoting bacterium Pseudomonas protegens CHA0.</title>
        <authorList>
            <person name="Jousset A."/>
            <person name="Schuldes J."/>
            <person name="Keel C."/>
            <person name="Maurhofer M."/>
            <person name="Daniel R."/>
            <person name="Scheu S."/>
            <person name="Thuermer A."/>
        </authorList>
    </citation>
    <scope>NUCLEOTIDE SEQUENCE [LARGE SCALE GENOMIC DNA]</scope>
    <source>
        <strain evidence="8">DSM 19095 / LMG 27888 / CFBP 6595 / CHA0</strain>
    </source>
</reference>
<dbReference type="HOGENOM" id="CLU_007946_6_0_6"/>
<gene>
    <name evidence="7" type="primary">puuP3</name>
    <name evidence="7" type="ORF">PFLCHA0_c61290</name>
</gene>
<feature type="transmembrane region" description="Helical" evidence="5">
    <location>
        <begin position="102"/>
        <end position="122"/>
    </location>
</feature>
<feature type="transmembrane region" description="Helical" evidence="5">
    <location>
        <begin position="142"/>
        <end position="165"/>
    </location>
</feature>
<evidence type="ECO:0000256" key="3">
    <source>
        <dbReference type="ARBA" id="ARBA00022989"/>
    </source>
</evidence>
<feature type="transmembrane region" description="Helical" evidence="5">
    <location>
        <begin position="71"/>
        <end position="90"/>
    </location>
</feature>
<dbReference type="GO" id="GO:0055085">
    <property type="term" value="P:transmembrane transport"/>
    <property type="evidence" value="ECO:0007669"/>
    <property type="project" value="InterPro"/>
</dbReference>
<evidence type="ECO:0000313" key="7">
    <source>
        <dbReference type="EMBL" id="AGL87857.1"/>
    </source>
</evidence>
<dbReference type="PANTHER" id="PTHR42770">
    <property type="entry name" value="AMINO ACID TRANSPORTER-RELATED"/>
    <property type="match status" value="1"/>
</dbReference>
<feature type="transmembrane region" description="Helical" evidence="5">
    <location>
        <begin position="177"/>
        <end position="198"/>
    </location>
</feature>
<evidence type="ECO:0000259" key="6">
    <source>
        <dbReference type="Pfam" id="PF00324"/>
    </source>
</evidence>
<evidence type="ECO:0000256" key="5">
    <source>
        <dbReference type="SAM" id="Phobius"/>
    </source>
</evidence>
<evidence type="ECO:0000256" key="2">
    <source>
        <dbReference type="ARBA" id="ARBA00022692"/>
    </source>
</evidence>
<evidence type="ECO:0000313" key="8">
    <source>
        <dbReference type="Proteomes" id="UP000013940"/>
    </source>
</evidence>
<keyword evidence="3 5" id="KW-1133">Transmembrane helix</keyword>
<keyword evidence="2 5" id="KW-0812">Transmembrane</keyword>
<dbReference type="PANTHER" id="PTHR42770:SF8">
    <property type="entry name" value="PUTRESCINE IMPORTER PUUP"/>
    <property type="match status" value="1"/>
</dbReference>
<feature type="transmembrane region" description="Helical" evidence="5">
    <location>
        <begin position="350"/>
        <end position="370"/>
    </location>
</feature>
<sequence length="470" mass="49510">MPSANALSSSPPASAHNASLDGGFTHSAQGTSLRRILGLPALVFFGLVYMVPLTVFTTYGVVTQLTGGRTAAAYVITLLAMIFTALSYSVMVKKYPIAGSAYSYASLSFGPGIGFLAGWSLLLDYLFLPMINYLVIGLFLNLAFPAVPAWVFVVATISLVTLLNIRGIGSVSSMSNLIVCAQMVFVVVFVALVVRQLAGAESLDLSAPWVGDGSQDGLLPLMAGAAVLCLSFLGFDAVSTLAEETRDPRRDIPRAIVITTLGAGLLFILLAMTSQLAFPGSSFKDADSAASEVMLHAGGRFLEMFFTATYVAGAAGSALASQASVSRILFSMGRDGILPRRVFGTLSERYKTPVVAIVLVSLVSLLAVVIDLTTLASMISFGALVAFSVVNLAVIKSHLGQGQPRSTARLLQYGLLPLIGFALIAWLWTSLSALTLGIGLAWFALGLLYLGIHTRGFRQPAPTVQFSEQA</sequence>
<protein>
    <submittedName>
        <fullName evidence="7">Putrescine importer PuuP</fullName>
    </submittedName>
</protein>
<dbReference type="AlphaFoldDB" id="A0A2C9EW02"/>
<feature type="transmembrane region" description="Helical" evidence="5">
    <location>
        <begin position="376"/>
        <end position="395"/>
    </location>
</feature>
<dbReference type="Pfam" id="PF00324">
    <property type="entry name" value="AA_permease"/>
    <property type="match status" value="1"/>
</dbReference>
<feature type="transmembrane region" description="Helical" evidence="5">
    <location>
        <begin position="407"/>
        <end position="428"/>
    </location>
</feature>
<comment type="subcellular location">
    <subcellularLocation>
        <location evidence="1">Membrane</location>
        <topology evidence="1">Multi-pass membrane protein</topology>
    </subcellularLocation>
</comment>
<dbReference type="EMBL" id="CP003190">
    <property type="protein sequence ID" value="AGL87857.1"/>
    <property type="molecule type" value="Genomic_DNA"/>
</dbReference>
<dbReference type="InterPro" id="IPR004841">
    <property type="entry name" value="AA-permease/SLC12A_dom"/>
</dbReference>
<dbReference type="eggNOG" id="COG0531">
    <property type="taxonomic scope" value="Bacteria"/>
</dbReference>
<feature type="domain" description="Amino acid permease/ SLC12A" evidence="6">
    <location>
        <begin position="43"/>
        <end position="395"/>
    </location>
</feature>
<dbReference type="KEGG" id="pprc:PFLCHA0_c61290"/>
<evidence type="ECO:0000256" key="1">
    <source>
        <dbReference type="ARBA" id="ARBA00004141"/>
    </source>
</evidence>
<feature type="transmembrane region" description="Helical" evidence="5">
    <location>
        <begin position="36"/>
        <end position="59"/>
    </location>
</feature>
<dbReference type="GO" id="GO:0016020">
    <property type="term" value="C:membrane"/>
    <property type="evidence" value="ECO:0007669"/>
    <property type="project" value="UniProtKB-SubCell"/>
</dbReference>
<dbReference type="Gene3D" id="1.20.1740.10">
    <property type="entry name" value="Amino acid/polyamine transporter I"/>
    <property type="match status" value="1"/>
</dbReference>
<feature type="transmembrane region" description="Helical" evidence="5">
    <location>
        <begin position="218"/>
        <end position="235"/>
    </location>
</feature>
<proteinExistence type="predicted"/>
<feature type="transmembrane region" description="Helical" evidence="5">
    <location>
        <begin position="434"/>
        <end position="452"/>
    </location>
</feature>
<dbReference type="Proteomes" id="UP000013940">
    <property type="component" value="Chromosome"/>
</dbReference>
<dbReference type="PIRSF" id="PIRSF006060">
    <property type="entry name" value="AA_transporter"/>
    <property type="match status" value="1"/>
</dbReference>